<reference evidence="8" key="1">
    <citation type="journal article" date="2022" name="Cell">
        <title>Design, construction, and in vivo augmentation of a complex gut microbiome.</title>
        <authorList>
            <person name="Cheng A.G."/>
            <person name="Ho P.Y."/>
            <person name="Aranda-Diaz A."/>
            <person name="Jain S."/>
            <person name="Yu F.B."/>
            <person name="Meng X."/>
            <person name="Wang M."/>
            <person name="Iakiviak M."/>
            <person name="Nagashima K."/>
            <person name="Zhao A."/>
            <person name="Murugkar P."/>
            <person name="Patil A."/>
            <person name="Atabakhsh K."/>
            <person name="Weakley A."/>
            <person name="Yan J."/>
            <person name="Brumbaugh A.R."/>
            <person name="Higginbottom S."/>
            <person name="Dimas A."/>
            <person name="Shiver A.L."/>
            <person name="Deutschbauer A."/>
            <person name="Neff N."/>
            <person name="Sonnenburg J.L."/>
            <person name="Huang K.C."/>
            <person name="Fischbach M.A."/>
        </authorList>
    </citation>
    <scope>NUCLEOTIDE SEQUENCE</scope>
    <source>
        <strain evidence="8">DSM 19829</strain>
    </source>
</reference>
<dbReference type="Proteomes" id="UP001060164">
    <property type="component" value="Chromosome"/>
</dbReference>
<evidence type="ECO:0000256" key="4">
    <source>
        <dbReference type="ARBA" id="ARBA00022723"/>
    </source>
</evidence>
<dbReference type="EC" id="3.5.4.4" evidence="3"/>
<dbReference type="PANTHER" id="PTHR11409">
    <property type="entry name" value="ADENOSINE DEAMINASE"/>
    <property type="match status" value="1"/>
</dbReference>
<dbReference type="NCBIfam" id="TIGR01430">
    <property type="entry name" value="aden_deam"/>
    <property type="match status" value="1"/>
</dbReference>
<name>A0ABY5VFE2_9FIRM</name>
<evidence type="ECO:0000259" key="7">
    <source>
        <dbReference type="Pfam" id="PF00962"/>
    </source>
</evidence>
<dbReference type="Pfam" id="PF00962">
    <property type="entry name" value="A_deaminase"/>
    <property type="match status" value="1"/>
</dbReference>
<keyword evidence="4" id="KW-0479">Metal-binding</keyword>
<evidence type="ECO:0000256" key="2">
    <source>
        <dbReference type="ARBA" id="ARBA00006676"/>
    </source>
</evidence>
<evidence type="ECO:0000256" key="5">
    <source>
        <dbReference type="ARBA" id="ARBA00022801"/>
    </source>
</evidence>
<dbReference type="PANTHER" id="PTHR11409:SF43">
    <property type="entry name" value="ADENOSINE DEAMINASE"/>
    <property type="match status" value="1"/>
</dbReference>
<dbReference type="InterPro" id="IPR006330">
    <property type="entry name" value="Ado/ade_deaminase"/>
</dbReference>
<dbReference type="GO" id="GO:0016787">
    <property type="term" value="F:hydrolase activity"/>
    <property type="evidence" value="ECO:0007669"/>
    <property type="project" value="UniProtKB-KW"/>
</dbReference>
<keyword evidence="5 8" id="KW-0378">Hydrolase</keyword>
<dbReference type="InterPro" id="IPR001365">
    <property type="entry name" value="A_deaminase_dom"/>
</dbReference>
<protein>
    <recommendedName>
        <fullName evidence="3">adenosine deaminase</fullName>
        <ecNumber evidence="3">3.5.4.4</ecNumber>
    </recommendedName>
</protein>
<comment type="cofactor">
    <cofactor evidence="1">
        <name>Zn(2+)</name>
        <dbReference type="ChEBI" id="CHEBI:29105"/>
    </cofactor>
</comment>
<evidence type="ECO:0000313" key="8">
    <source>
        <dbReference type="EMBL" id="UWP59119.1"/>
    </source>
</evidence>
<gene>
    <name evidence="8" type="primary">add</name>
    <name evidence="8" type="ORF">NQ502_17410</name>
</gene>
<dbReference type="RefSeq" id="WP_028528718.1">
    <property type="nucleotide sequence ID" value="NZ_CABLBR010000014.1"/>
</dbReference>
<evidence type="ECO:0000256" key="6">
    <source>
        <dbReference type="ARBA" id="ARBA00022833"/>
    </source>
</evidence>
<dbReference type="SUPFAM" id="SSF51556">
    <property type="entry name" value="Metallo-dependent hydrolases"/>
    <property type="match status" value="1"/>
</dbReference>
<evidence type="ECO:0000313" key="9">
    <source>
        <dbReference type="Proteomes" id="UP001060164"/>
    </source>
</evidence>
<sequence length="329" mass="36601">MTPKIDLHCHLDGSLPLLTVQKLANRSGLKIPKRKNDLKEVLRAPARCQDLAEYLTYFDLPVACLQTQENLREAAYDTICEAAKENVIYMEIRFAPLLHTRQGLNSRQVVDAVISGMNDARRETGTEAGIIVCAMRHHNVEDNIQMLHDLLEFYGMGLAGFDIAGDEKQYPVGAHSRFYYEAGRHGIPFTIHAGECGSVMNVLDALAMGAMRIGHGIAAAKDARAMQECANKKVCLELCPTSNLQTKAAESIEQYPFRTLLNSGVVLTVNTDNRTVSDTTLGKEMQLMREYFGLSGAEEKQLLLNSAAYAFASDTVREKLRQKIEAFDW</sequence>
<evidence type="ECO:0000256" key="1">
    <source>
        <dbReference type="ARBA" id="ARBA00001947"/>
    </source>
</evidence>
<feature type="domain" description="Adenosine deaminase" evidence="7">
    <location>
        <begin position="3"/>
        <end position="325"/>
    </location>
</feature>
<organism evidence="8 9">
    <name type="scientific">Ruminococcus gauvreauii</name>
    <dbReference type="NCBI Taxonomy" id="438033"/>
    <lineage>
        <taxon>Bacteria</taxon>
        <taxon>Bacillati</taxon>
        <taxon>Bacillota</taxon>
        <taxon>Clostridia</taxon>
        <taxon>Eubacteriales</taxon>
        <taxon>Oscillospiraceae</taxon>
        <taxon>Ruminococcus</taxon>
    </lineage>
</organism>
<dbReference type="EMBL" id="CP102290">
    <property type="protein sequence ID" value="UWP59119.1"/>
    <property type="molecule type" value="Genomic_DNA"/>
</dbReference>
<dbReference type="InterPro" id="IPR032466">
    <property type="entry name" value="Metal_Hydrolase"/>
</dbReference>
<proteinExistence type="inferred from homology"/>
<comment type="similarity">
    <text evidence="2">Belongs to the metallo-dependent hydrolases superfamily. Adenosine and AMP deaminases family.</text>
</comment>
<accession>A0ABY5VFE2</accession>
<evidence type="ECO:0000256" key="3">
    <source>
        <dbReference type="ARBA" id="ARBA00012784"/>
    </source>
</evidence>
<keyword evidence="9" id="KW-1185">Reference proteome</keyword>
<dbReference type="Gene3D" id="3.20.20.140">
    <property type="entry name" value="Metal-dependent hydrolases"/>
    <property type="match status" value="1"/>
</dbReference>
<keyword evidence="6" id="KW-0862">Zinc</keyword>